<evidence type="ECO:0000313" key="2">
    <source>
        <dbReference type="Proteomes" id="UP000298263"/>
    </source>
</evidence>
<accession>A0A4Z1ANA2</accession>
<dbReference type="OrthoDB" id="9792162at2"/>
<evidence type="ECO:0000313" key="1">
    <source>
        <dbReference type="EMBL" id="TGL91014.1"/>
    </source>
</evidence>
<dbReference type="Proteomes" id="UP000298263">
    <property type="component" value="Unassembled WGS sequence"/>
</dbReference>
<dbReference type="AlphaFoldDB" id="A0A4Z1ANA2"/>
<dbReference type="Pfam" id="PF13602">
    <property type="entry name" value="ADH_zinc_N_2"/>
    <property type="match status" value="1"/>
</dbReference>
<reference evidence="1" key="1">
    <citation type="journal article" date="2019" name="PLoS Negl. Trop. Dis.">
        <title>Revisiting the worldwide diversity of Leptospira species in the environment.</title>
        <authorList>
            <person name="Vincent A.T."/>
            <person name="Schiettekatte O."/>
            <person name="Bourhy P."/>
            <person name="Veyrier F.J."/>
            <person name="Picardeau M."/>
        </authorList>
    </citation>
    <scope>NUCLEOTIDE SEQUENCE [LARGE SCALE GENOMIC DNA]</scope>
    <source>
        <strain evidence="1">201702422</strain>
    </source>
</reference>
<proteinExistence type="predicted"/>
<protein>
    <submittedName>
        <fullName evidence="1">Uncharacterized protein</fullName>
    </submittedName>
</protein>
<gene>
    <name evidence="1" type="ORF">EHQ69_12175</name>
</gene>
<organism evidence="1 2">
    <name type="scientific">Leptospira congkakensis</name>
    <dbReference type="NCBI Taxonomy" id="2484932"/>
    <lineage>
        <taxon>Bacteria</taxon>
        <taxon>Pseudomonadati</taxon>
        <taxon>Spirochaetota</taxon>
        <taxon>Spirochaetia</taxon>
        <taxon>Leptospirales</taxon>
        <taxon>Leptospiraceae</taxon>
        <taxon>Leptospira</taxon>
    </lineage>
</organism>
<comment type="caution">
    <text evidence="1">The sequence shown here is derived from an EMBL/GenBank/DDBJ whole genome shotgun (WGS) entry which is preliminary data.</text>
</comment>
<sequence length="43" mass="4903">MYIKQKGTIRPVVDKVFPFEKFNESLVYVESGDSKGKVVVKVI</sequence>
<name>A0A4Z1ANA2_9LEPT</name>
<dbReference type="Gene3D" id="3.90.180.10">
    <property type="entry name" value="Medium-chain alcohol dehydrogenases, catalytic domain"/>
    <property type="match status" value="1"/>
</dbReference>
<dbReference type="EMBL" id="RQGP01000022">
    <property type="protein sequence ID" value="TGL91014.1"/>
    <property type="molecule type" value="Genomic_DNA"/>
</dbReference>
<keyword evidence="2" id="KW-1185">Reference proteome</keyword>